<dbReference type="PROSITE" id="PS00793">
    <property type="entry name" value="DHPS_2"/>
    <property type="match status" value="1"/>
</dbReference>
<evidence type="ECO:0000313" key="13">
    <source>
        <dbReference type="Proteomes" id="UP000032671"/>
    </source>
</evidence>
<keyword evidence="14" id="KW-1185">Reference proteome</keyword>
<dbReference type="GO" id="GO:0004156">
    <property type="term" value="F:dihydropteroate synthase activity"/>
    <property type="evidence" value="ECO:0007669"/>
    <property type="project" value="UniProtKB-EC"/>
</dbReference>
<dbReference type="AlphaFoldDB" id="A0A0D6N4I9"/>
<dbReference type="Gene3D" id="3.20.20.20">
    <property type="entry name" value="Dihydropteroate synthase-like"/>
    <property type="match status" value="1"/>
</dbReference>
<keyword evidence="6 9" id="KW-0479">Metal-binding</keyword>
<evidence type="ECO:0000256" key="4">
    <source>
        <dbReference type="ARBA" id="ARBA00012458"/>
    </source>
</evidence>
<sequence length="347" mass="36585">MDFIRLAEPAGLLYGLAAEDALRAGNALPLAGGPAAFTQVDLIEGTQRSGFMPVASIPAAWLPVVQRVTQPPVSGTVPDGPQVMGILNLTPDSFSDGGHHSRAEHALAAGIRMVQQGAGVLDLGGESTRPGALSVTPRQEWERIGGVLEQMRAHLPNTVLSIDTRNSFVMAQALKAGANVINDVSALMHDPEALPLLAEQDCGVVLMHMRGTPETMAQHTQYQDIGYDVVRELGKRVQTAHEGGISPDRLMIDPGFGFAKTAEQNMRLLARLPILANLGCRVVVGVSRKRMIGAVTGEDNAAKRDPGTQAASLAGLALGPSVLRVHAVEGMVQAVKVWQAVHGAGRI</sequence>
<evidence type="ECO:0000256" key="9">
    <source>
        <dbReference type="RuleBase" id="RU361205"/>
    </source>
</evidence>
<dbReference type="PANTHER" id="PTHR20941:SF1">
    <property type="entry name" value="FOLIC ACID SYNTHESIS PROTEIN FOL1"/>
    <property type="match status" value="1"/>
</dbReference>
<evidence type="ECO:0000256" key="7">
    <source>
        <dbReference type="ARBA" id="ARBA00022842"/>
    </source>
</evidence>
<comment type="function">
    <text evidence="9">Catalyzes the condensation of para-aminobenzoate (pABA) with 6-hydroxymethyl-7,8-dihydropterin diphosphate (DHPt-PP) to form 7,8-dihydropteroate (H2Pte), the immediate precursor of folate derivatives.</text>
</comment>
<dbReference type="GO" id="GO:0046654">
    <property type="term" value="P:tetrahydrofolate biosynthetic process"/>
    <property type="evidence" value="ECO:0007669"/>
    <property type="project" value="UniProtKB-UniPathway"/>
</dbReference>
<evidence type="ECO:0000256" key="1">
    <source>
        <dbReference type="ARBA" id="ARBA00000012"/>
    </source>
</evidence>
<evidence type="ECO:0000256" key="6">
    <source>
        <dbReference type="ARBA" id="ARBA00022723"/>
    </source>
</evidence>
<evidence type="ECO:0000313" key="11">
    <source>
        <dbReference type="EMBL" id="GAN60864.1"/>
    </source>
</evidence>
<organism evidence="11 13">
    <name type="scientific">Acetobacter cibinongensis</name>
    <dbReference type="NCBI Taxonomy" id="146475"/>
    <lineage>
        <taxon>Bacteria</taxon>
        <taxon>Pseudomonadati</taxon>
        <taxon>Pseudomonadota</taxon>
        <taxon>Alphaproteobacteria</taxon>
        <taxon>Acetobacterales</taxon>
        <taxon>Acetobacteraceae</taxon>
        <taxon>Acetobacter</taxon>
    </lineage>
</organism>
<dbReference type="SUPFAM" id="SSF51717">
    <property type="entry name" value="Dihydropteroate synthetase-like"/>
    <property type="match status" value="1"/>
</dbReference>
<comment type="cofactor">
    <cofactor evidence="2 9">
        <name>Mg(2+)</name>
        <dbReference type="ChEBI" id="CHEBI:18420"/>
    </cofactor>
</comment>
<evidence type="ECO:0000313" key="12">
    <source>
        <dbReference type="EMBL" id="GEL58638.1"/>
    </source>
</evidence>
<dbReference type="UniPathway" id="UPA00077">
    <property type="reaction ID" value="UER00156"/>
</dbReference>
<dbReference type="InterPro" id="IPR011005">
    <property type="entry name" value="Dihydropteroate_synth-like_sf"/>
</dbReference>
<dbReference type="EC" id="2.5.1.15" evidence="4 9"/>
<proteinExistence type="inferred from homology"/>
<dbReference type="STRING" id="1231339.Abci_017_048"/>
<dbReference type="GO" id="GO:0046656">
    <property type="term" value="P:folic acid biosynthetic process"/>
    <property type="evidence" value="ECO:0007669"/>
    <property type="project" value="UniProtKB-KW"/>
</dbReference>
<protein>
    <recommendedName>
        <fullName evidence="4 9">Dihydropteroate synthase</fullName>
        <shortName evidence="9">DHPS</shortName>
        <ecNumber evidence="4 9">2.5.1.15</ecNumber>
    </recommendedName>
    <alternativeName>
        <fullName evidence="9">Dihydropteroate pyrophosphorylase</fullName>
    </alternativeName>
</protein>
<evidence type="ECO:0000256" key="5">
    <source>
        <dbReference type="ARBA" id="ARBA00022679"/>
    </source>
</evidence>
<dbReference type="PROSITE" id="PS00792">
    <property type="entry name" value="DHPS_1"/>
    <property type="match status" value="1"/>
</dbReference>
<dbReference type="Pfam" id="PF00809">
    <property type="entry name" value="Pterin_bind"/>
    <property type="match status" value="1"/>
</dbReference>
<name>A0A0D6N4I9_9PROT</name>
<dbReference type="RefSeq" id="WP_048838920.1">
    <property type="nucleotide sequence ID" value="NZ_BAMV01000017.1"/>
</dbReference>
<dbReference type="InterPro" id="IPR000489">
    <property type="entry name" value="Pterin-binding_dom"/>
</dbReference>
<evidence type="ECO:0000259" key="10">
    <source>
        <dbReference type="PROSITE" id="PS50972"/>
    </source>
</evidence>
<accession>A0A6N3SQD9</accession>
<dbReference type="CDD" id="cd00739">
    <property type="entry name" value="DHPS"/>
    <property type="match status" value="1"/>
</dbReference>
<dbReference type="InterPro" id="IPR006390">
    <property type="entry name" value="DHP_synth_dom"/>
</dbReference>
<dbReference type="Proteomes" id="UP000321891">
    <property type="component" value="Unassembled WGS sequence"/>
</dbReference>
<comment type="caution">
    <text evidence="11">The sequence shown here is derived from an EMBL/GenBank/DDBJ whole genome shotgun (WGS) entry which is preliminary data.</text>
</comment>
<comment type="catalytic activity">
    <reaction evidence="1">
        <text>(7,8-dihydropterin-6-yl)methyl diphosphate + 4-aminobenzoate = 7,8-dihydropteroate + diphosphate</text>
        <dbReference type="Rhea" id="RHEA:19949"/>
        <dbReference type="ChEBI" id="CHEBI:17836"/>
        <dbReference type="ChEBI" id="CHEBI:17839"/>
        <dbReference type="ChEBI" id="CHEBI:33019"/>
        <dbReference type="ChEBI" id="CHEBI:72950"/>
        <dbReference type="EC" id="2.5.1.15"/>
    </reaction>
</comment>
<reference evidence="12 14" key="2">
    <citation type="submission" date="2019-07" db="EMBL/GenBank/DDBJ databases">
        <title>Whole genome shotgun sequence of Acetobacter cibinongensis NBRC 16605.</title>
        <authorList>
            <person name="Hosoyama A."/>
            <person name="Uohara A."/>
            <person name="Ohji S."/>
            <person name="Ichikawa N."/>
        </authorList>
    </citation>
    <scope>NUCLEOTIDE SEQUENCE [LARGE SCALE GENOMIC DNA]</scope>
    <source>
        <strain evidence="12 14">NBRC 16605</strain>
    </source>
</reference>
<dbReference type="Proteomes" id="UP000032671">
    <property type="component" value="Unassembled WGS sequence"/>
</dbReference>
<evidence type="ECO:0000256" key="3">
    <source>
        <dbReference type="ARBA" id="ARBA00004763"/>
    </source>
</evidence>
<evidence type="ECO:0000256" key="2">
    <source>
        <dbReference type="ARBA" id="ARBA00001946"/>
    </source>
</evidence>
<evidence type="ECO:0000256" key="8">
    <source>
        <dbReference type="ARBA" id="ARBA00022909"/>
    </source>
</evidence>
<dbReference type="PANTHER" id="PTHR20941">
    <property type="entry name" value="FOLATE SYNTHESIS PROTEINS"/>
    <property type="match status" value="1"/>
</dbReference>
<dbReference type="GO" id="GO:0005829">
    <property type="term" value="C:cytosol"/>
    <property type="evidence" value="ECO:0007669"/>
    <property type="project" value="TreeGrafter"/>
</dbReference>
<keyword evidence="7 9" id="KW-0460">Magnesium</keyword>
<dbReference type="EMBL" id="BAMV01000017">
    <property type="protein sequence ID" value="GAN60864.1"/>
    <property type="molecule type" value="Genomic_DNA"/>
</dbReference>
<keyword evidence="5 9" id="KW-0808">Transferase</keyword>
<dbReference type="EMBL" id="BJVU01000003">
    <property type="protein sequence ID" value="GEL58638.1"/>
    <property type="molecule type" value="Genomic_DNA"/>
</dbReference>
<gene>
    <name evidence="11" type="ORF">Abci_017_048</name>
    <name evidence="12" type="ORF">ACI01nite_12400</name>
</gene>
<dbReference type="InterPro" id="IPR045031">
    <property type="entry name" value="DHP_synth-like"/>
</dbReference>
<evidence type="ECO:0000313" key="14">
    <source>
        <dbReference type="Proteomes" id="UP000321891"/>
    </source>
</evidence>
<feature type="domain" description="Pterin-binding" evidence="10">
    <location>
        <begin position="81"/>
        <end position="336"/>
    </location>
</feature>
<accession>A0A0D6N4I9</accession>
<comment type="similarity">
    <text evidence="9">Belongs to the DHPS family.</text>
</comment>
<dbReference type="PROSITE" id="PS50972">
    <property type="entry name" value="PTERIN_BINDING"/>
    <property type="match status" value="1"/>
</dbReference>
<dbReference type="GO" id="GO:0046872">
    <property type="term" value="F:metal ion binding"/>
    <property type="evidence" value="ECO:0007669"/>
    <property type="project" value="UniProtKB-KW"/>
</dbReference>
<reference evidence="11 13" key="1">
    <citation type="submission" date="2012-11" db="EMBL/GenBank/DDBJ databases">
        <title>Whole genome sequence of Acetobacter cibinongensis 4H-1.</title>
        <authorList>
            <person name="Azuma Y."/>
            <person name="Higashiura N."/>
            <person name="Hirakawa H."/>
            <person name="Matsushita K."/>
        </authorList>
    </citation>
    <scope>NUCLEOTIDE SEQUENCE [LARGE SCALE GENOMIC DNA]</scope>
    <source>
        <strain evidence="11 13">4H-1</strain>
    </source>
</reference>
<dbReference type="NCBIfam" id="TIGR01496">
    <property type="entry name" value="DHPS"/>
    <property type="match status" value="1"/>
</dbReference>
<keyword evidence="8 9" id="KW-0289">Folate biosynthesis</keyword>
<comment type="pathway">
    <text evidence="3 9">Cofactor biosynthesis; tetrahydrofolate biosynthesis; 7,8-dihydrofolate from 2-amino-4-hydroxy-6-hydroxymethyl-7,8-dihydropteridine diphosphate and 4-aminobenzoate: step 1/2.</text>
</comment>